<dbReference type="Proteomes" id="UP000195521">
    <property type="component" value="Unassembled WGS sequence"/>
</dbReference>
<protein>
    <submittedName>
        <fullName evidence="2">Variable surface protein</fullName>
    </submittedName>
</protein>
<keyword evidence="1" id="KW-0812">Transmembrane</keyword>
<evidence type="ECO:0000256" key="1">
    <source>
        <dbReference type="SAM" id="Phobius"/>
    </source>
</evidence>
<organism evidence="2 3">
    <name type="scientific">Plasmodium gonderi</name>
    <dbReference type="NCBI Taxonomy" id="77519"/>
    <lineage>
        <taxon>Eukaryota</taxon>
        <taxon>Sar</taxon>
        <taxon>Alveolata</taxon>
        <taxon>Apicomplexa</taxon>
        <taxon>Aconoidasida</taxon>
        <taxon>Haemosporida</taxon>
        <taxon>Plasmodiidae</taxon>
        <taxon>Plasmodium</taxon>
        <taxon>Plasmodium (Plasmodium)</taxon>
    </lineage>
</organism>
<dbReference type="AlphaFoldDB" id="A0A1Y1JF81"/>
<name>A0A1Y1JF81_PLAGO</name>
<dbReference type="RefSeq" id="XP_028541991.1">
    <property type="nucleotide sequence ID" value="XM_028686190.1"/>
</dbReference>
<keyword evidence="1" id="KW-1133">Transmembrane helix</keyword>
<dbReference type="EMBL" id="BDQF01000004">
    <property type="protein sequence ID" value="GAW79402.1"/>
    <property type="molecule type" value="Genomic_DNA"/>
</dbReference>
<keyword evidence="1" id="KW-0472">Membrane</keyword>
<feature type="transmembrane region" description="Helical" evidence="1">
    <location>
        <begin position="266"/>
        <end position="285"/>
    </location>
</feature>
<dbReference type="GeneID" id="39746113"/>
<evidence type="ECO:0000313" key="3">
    <source>
        <dbReference type="Proteomes" id="UP000195521"/>
    </source>
</evidence>
<comment type="caution">
    <text evidence="2">The sequence shown here is derived from an EMBL/GenBank/DDBJ whole genome shotgun (WGS) entry which is preliminary data.</text>
</comment>
<reference evidence="3" key="1">
    <citation type="submission" date="2017-04" db="EMBL/GenBank/DDBJ databases">
        <title>Plasmodium gonderi genome.</title>
        <authorList>
            <person name="Arisue N."/>
            <person name="Honma H."/>
            <person name="Kawai S."/>
            <person name="Tougan T."/>
            <person name="Tanabe K."/>
            <person name="Horii T."/>
        </authorList>
    </citation>
    <scope>NUCLEOTIDE SEQUENCE [LARGE SCALE GENOMIC DNA]</scope>
    <source>
        <strain evidence="3">ATCC 30045</strain>
    </source>
</reference>
<gene>
    <name evidence="2" type="ORF">PGO_040010</name>
</gene>
<dbReference type="OrthoDB" id="389398at2759"/>
<keyword evidence="3" id="KW-1185">Reference proteome</keyword>
<accession>A0A1Y1JF81</accession>
<sequence>MITMSSASFSDIYFRYEDYMLYKDIMDTRSSKGSVNTDDIDKFLQIQKNMGVMKATIEAYCMKIKAYFEYINTNYSSNSNKYCNYVKYWIKKQDDEALNIGVLPISTYLKDYVNEYSSLAKEMGCTLDIGDTSNNIHEKKVKLYNIYDYYSSLVLLITSSISEGLCVYVQNIINLYNDLLSIIIETPDEPLLIELNKIRCLIEKNKLKSKVKCSRELPELSDYGNHQDYKERCKELIQSERIQDQTIHAKGNSVDSFSAFNTSKKVIIITILITTIIGAMFLYLYKFKESWKNLRLRIQRMIRKTININDERCEYIICKSENHIADAEEKNYNIIYFSGK</sequence>
<evidence type="ECO:0000313" key="2">
    <source>
        <dbReference type="EMBL" id="GAW79402.1"/>
    </source>
</evidence>
<proteinExistence type="predicted"/>